<feature type="transmembrane region" description="Helical" evidence="1">
    <location>
        <begin position="12"/>
        <end position="29"/>
    </location>
</feature>
<dbReference type="EMBL" id="BARU01019641">
    <property type="protein sequence ID" value="GAH55094.1"/>
    <property type="molecule type" value="Genomic_DNA"/>
</dbReference>
<proteinExistence type="predicted"/>
<sequence>MKLKIDFSRQGNFILAVLLIHFVFFGYISNVYEKTIGNRVLFLYQVLFNPISILSLFILIAIVFILGFREQFFEYGIKNSIWLIPVIVIESWIWYMFINSFQADLLELFGTLLLTYFVSFEAYLTIFILLGINILSAILGTFAKRKYKEYLAKIKEVEL</sequence>
<keyword evidence="1" id="KW-0812">Transmembrane</keyword>
<comment type="caution">
    <text evidence="2">The sequence shown here is derived from an EMBL/GenBank/DDBJ whole genome shotgun (WGS) entry which is preliminary data.</text>
</comment>
<dbReference type="AlphaFoldDB" id="X1HMN8"/>
<protein>
    <submittedName>
        <fullName evidence="2">Uncharacterized protein</fullName>
    </submittedName>
</protein>
<name>X1HMN8_9ZZZZ</name>
<keyword evidence="1" id="KW-0472">Membrane</keyword>
<organism evidence="2">
    <name type="scientific">marine sediment metagenome</name>
    <dbReference type="NCBI Taxonomy" id="412755"/>
    <lineage>
        <taxon>unclassified sequences</taxon>
        <taxon>metagenomes</taxon>
        <taxon>ecological metagenomes</taxon>
    </lineage>
</organism>
<reference evidence="2" key="1">
    <citation type="journal article" date="2014" name="Front. Microbiol.">
        <title>High frequency of phylogenetically diverse reductive dehalogenase-homologous genes in deep subseafloor sedimentary metagenomes.</title>
        <authorList>
            <person name="Kawai M."/>
            <person name="Futagami T."/>
            <person name="Toyoda A."/>
            <person name="Takaki Y."/>
            <person name="Nishi S."/>
            <person name="Hori S."/>
            <person name="Arai W."/>
            <person name="Tsubouchi T."/>
            <person name="Morono Y."/>
            <person name="Uchiyama I."/>
            <person name="Ito T."/>
            <person name="Fujiyama A."/>
            <person name="Inagaki F."/>
            <person name="Takami H."/>
        </authorList>
    </citation>
    <scope>NUCLEOTIDE SEQUENCE</scope>
    <source>
        <strain evidence="2">Expedition CK06-06</strain>
    </source>
</reference>
<evidence type="ECO:0000313" key="2">
    <source>
        <dbReference type="EMBL" id="GAH55094.1"/>
    </source>
</evidence>
<feature type="transmembrane region" description="Helical" evidence="1">
    <location>
        <begin position="80"/>
        <end position="102"/>
    </location>
</feature>
<keyword evidence="1" id="KW-1133">Transmembrane helix</keyword>
<gene>
    <name evidence="2" type="ORF">S03H2_32326</name>
</gene>
<accession>X1HMN8</accession>
<evidence type="ECO:0000256" key="1">
    <source>
        <dbReference type="SAM" id="Phobius"/>
    </source>
</evidence>
<feature type="transmembrane region" description="Helical" evidence="1">
    <location>
        <begin position="41"/>
        <end position="68"/>
    </location>
</feature>
<feature type="transmembrane region" description="Helical" evidence="1">
    <location>
        <begin position="122"/>
        <end position="143"/>
    </location>
</feature>